<gene>
    <name evidence="1" type="ORF">SAMN06265827_10662</name>
</gene>
<dbReference type="Proteomes" id="UP000219573">
    <property type="component" value="Unassembled WGS sequence"/>
</dbReference>
<organism evidence="1 2">
    <name type="scientific">Orenia metallireducens</name>
    <dbReference type="NCBI Taxonomy" id="1413210"/>
    <lineage>
        <taxon>Bacteria</taxon>
        <taxon>Bacillati</taxon>
        <taxon>Bacillota</taxon>
        <taxon>Clostridia</taxon>
        <taxon>Halanaerobiales</taxon>
        <taxon>Halobacteroidaceae</taxon>
        <taxon>Orenia</taxon>
    </lineage>
</organism>
<name>A0A285GBG8_9FIRM</name>
<proteinExistence type="predicted"/>
<reference evidence="2" key="1">
    <citation type="submission" date="2017-09" db="EMBL/GenBank/DDBJ databases">
        <authorList>
            <person name="Varghese N."/>
            <person name="Submissions S."/>
        </authorList>
    </citation>
    <scope>NUCLEOTIDE SEQUENCE [LARGE SCALE GENOMIC DNA]</scope>
    <source>
        <strain evidence="2">MSL47</strain>
    </source>
</reference>
<sequence length="291" mass="33230">MKFISSVIIVFIILVLFTEKVEANLSLDFGEFTPKTNITSNLLCRLSIDEENIRLLEIYLEDKFYRTDRIESISANRLKLKTKNQRVSLRSKKAIKVDLNDLPKDGLGSFILPLSFTALNTDLPGRYKARLIIKALDIKGRDYPTIIEREVEFKINPWLRITKVEGRDKVIIDRVKIDSKKIYSVGGASIKIASNVPWKLCANINPKLVEAKSLTNRSLKIQVMPNSDHYSIINNDGTFFKKNPTLIVIGTETVRGDGYWINMPFSMSIENFTKIKAGNISFPINFYLSFN</sequence>
<keyword evidence="2" id="KW-1185">Reference proteome</keyword>
<evidence type="ECO:0000313" key="2">
    <source>
        <dbReference type="Proteomes" id="UP000219573"/>
    </source>
</evidence>
<protein>
    <submittedName>
        <fullName evidence="1">Uncharacterized protein</fullName>
    </submittedName>
</protein>
<dbReference type="AlphaFoldDB" id="A0A285GBG8"/>
<evidence type="ECO:0000313" key="1">
    <source>
        <dbReference type="EMBL" id="SNY20932.1"/>
    </source>
</evidence>
<accession>A0A285GBG8</accession>
<dbReference type="EMBL" id="OBDZ01000006">
    <property type="protein sequence ID" value="SNY20932.1"/>
    <property type="molecule type" value="Genomic_DNA"/>
</dbReference>
<dbReference type="RefSeq" id="WP_097017093.1">
    <property type="nucleotide sequence ID" value="NZ_OBDZ01000006.1"/>
</dbReference>